<dbReference type="InterPro" id="IPR013382">
    <property type="entry name" value="CRISPR-assoc_prot_Cse2"/>
</dbReference>
<sequence>MDNEIRDITSSIIQALYGHGNPDKAVLASVRSASSITSQRAQKVWPILMAKLPKGQLSKDGEPTPAEIAIYAAIRFYAIHQQGKEVFVCGDSSKKDSKDGITFFEALASLRRNEDTRAALDRRVQPLLKTTNIAGVLDSLAHLVAILKASDWTQKIDYPRLAQDLFWFQRSFKSASRVQLLWGQQYFRTIKQTTKSEGKQ</sequence>
<protein>
    <submittedName>
        <fullName evidence="1 2">Crispr-associated protein</fullName>
    </submittedName>
</protein>
<dbReference type="InterPro" id="IPR038287">
    <property type="entry name" value="Cse2_sf"/>
</dbReference>
<dbReference type="Proteomes" id="UP000051966">
    <property type="component" value="Unassembled WGS sequence"/>
</dbReference>
<reference evidence="1" key="1">
    <citation type="journal article" date="2014" name="Genome Announc.">
        <title>Draft Genome Sequences of Two Lactobacillus Strains, L. farraginis JCM 14108T and L. composti JCM 14202T, Isolated from Compost of Distilled Shochu Residue.</title>
        <authorList>
            <person name="Yuki M."/>
            <person name="Oshima K."/>
            <person name="Suda W."/>
            <person name="Kitahara M."/>
            <person name="Kitamura K."/>
            <person name="Iida T."/>
            <person name="Hattori M."/>
            <person name="Ohkuma M."/>
        </authorList>
    </citation>
    <scope>NUCLEOTIDE SEQUENCE [LARGE SCALE GENOMIC DNA]</scope>
    <source>
        <strain evidence="1">JCM 14108</strain>
    </source>
</reference>
<dbReference type="CDD" id="cd09731">
    <property type="entry name" value="Cse2_I-E"/>
    <property type="match status" value="1"/>
</dbReference>
<dbReference type="Pfam" id="PF09485">
    <property type="entry name" value="CRISPR_Cse2"/>
    <property type="match status" value="1"/>
</dbReference>
<gene>
    <name evidence="2" type="ORF">FD41_GL000038</name>
    <name evidence="1" type="ORF">JCM14108_2082</name>
</gene>
<dbReference type="RefSeq" id="WP_035180171.1">
    <property type="nucleotide sequence ID" value="NZ_AZFY01000007.1"/>
</dbReference>
<dbReference type="eggNOG" id="ENOG5032UPV">
    <property type="taxonomic scope" value="Bacteria"/>
</dbReference>
<dbReference type="Gene3D" id="1.10.520.40">
    <property type="entry name" value="CRISPR-associated protein Cse2"/>
    <property type="match status" value="1"/>
</dbReference>
<dbReference type="EMBL" id="AZFY01000007">
    <property type="protein sequence ID" value="KRM12888.1"/>
    <property type="molecule type" value="Genomic_DNA"/>
</dbReference>
<evidence type="ECO:0000313" key="3">
    <source>
        <dbReference type="Proteomes" id="UP000019488"/>
    </source>
</evidence>
<proteinExistence type="predicted"/>
<dbReference type="EMBL" id="BAKI01000023">
    <property type="protein sequence ID" value="GAF37078.1"/>
    <property type="molecule type" value="Genomic_DNA"/>
</dbReference>
<dbReference type="OrthoDB" id="1753036at2"/>
<evidence type="ECO:0000313" key="2">
    <source>
        <dbReference type="EMBL" id="KRM12888.1"/>
    </source>
</evidence>
<keyword evidence="4" id="KW-1185">Reference proteome</keyword>
<accession>X0PBC0</accession>
<evidence type="ECO:0000313" key="1">
    <source>
        <dbReference type="EMBL" id="GAF37078.1"/>
    </source>
</evidence>
<evidence type="ECO:0000313" key="4">
    <source>
        <dbReference type="Proteomes" id="UP000051966"/>
    </source>
</evidence>
<dbReference type="PATRIC" id="fig|1423743.5.peg.38"/>
<comment type="caution">
    <text evidence="1">The sequence shown here is derived from an EMBL/GenBank/DDBJ whole genome shotgun (WGS) entry which is preliminary data.</text>
</comment>
<dbReference type="NCBIfam" id="TIGR02548">
    <property type="entry name" value="casB_cse2"/>
    <property type="match status" value="1"/>
</dbReference>
<reference evidence="2 4" key="2">
    <citation type="journal article" date="2015" name="Genome Announc.">
        <title>Expanding the biotechnology potential of lactobacilli through comparative genomics of 213 strains and associated genera.</title>
        <authorList>
            <person name="Sun Z."/>
            <person name="Harris H.M."/>
            <person name="McCann A."/>
            <person name="Guo C."/>
            <person name="Argimon S."/>
            <person name="Zhang W."/>
            <person name="Yang X."/>
            <person name="Jeffery I.B."/>
            <person name="Cooney J.C."/>
            <person name="Kagawa T.F."/>
            <person name="Liu W."/>
            <person name="Song Y."/>
            <person name="Salvetti E."/>
            <person name="Wrobel A."/>
            <person name="Rasinkangas P."/>
            <person name="Parkhill J."/>
            <person name="Rea M.C."/>
            <person name="O'Sullivan O."/>
            <person name="Ritari J."/>
            <person name="Douillard F.P."/>
            <person name="Paul Ross R."/>
            <person name="Yang R."/>
            <person name="Briner A.E."/>
            <person name="Felis G.E."/>
            <person name="de Vos W.M."/>
            <person name="Barrangou R."/>
            <person name="Klaenhammer T.R."/>
            <person name="Caufield P.W."/>
            <person name="Cui Y."/>
            <person name="Zhang H."/>
            <person name="O'Toole P.W."/>
        </authorList>
    </citation>
    <scope>NUCLEOTIDE SEQUENCE [LARGE SCALE GENOMIC DNA]</scope>
    <source>
        <strain evidence="2 4">DSM 18382</strain>
    </source>
</reference>
<dbReference type="Proteomes" id="UP000019488">
    <property type="component" value="Unassembled WGS sequence"/>
</dbReference>
<dbReference type="AlphaFoldDB" id="X0PBC0"/>
<name>X0PBC0_9LACO</name>
<dbReference type="STRING" id="1423743.FD41_GL000038"/>
<organism evidence="1 3">
    <name type="scientific">Lentilactobacillus farraginis DSM 18382 = JCM 14108</name>
    <dbReference type="NCBI Taxonomy" id="1423743"/>
    <lineage>
        <taxon>Bacteria</taxon>
        <taxon>Bacillati</taxon>
        <taxon>Bacillota</taxon>
        <taxon>Bacilli</taxon>
        <taxon>Lactobacillales</taxon>
        <taxon>Lactobacillaceae</taxon>
        <taxon>Lentilactobacillus</taxon>
    </lineage>
</organism>